<reference evidence="1 2" key="1">
    <citation type="journal article" date="2012" name="J. Bacteriol.">
        <title>Genome sequence of cold-adapted Pseudomonas mandelii strain JR-1.</title>
        <authorList>
            <person name="Jang S.H."/>
            <person name="Kim J."/>
            <person name="Kim J."/>
            <person name="Hong S."/>
            <person name="Lee C."/>
        </authorList>
    </citation>
    <scope>NUCLEOTIDE SEQUENCE [LARGE SCALE GENOMIC DNA]</scope>
    <source>
        <strain evidence="1 2">JR-1</strain>
    </source>
</reference>
<protein>
    <submittedName>
        <fullName evidence="1">Uncharacterized protein</fullName>
    </submittedName>
</protein>
<dbReference type="EMBL" id="CP005960">
    <property type="protein sequence ID" value="AHZ67911.1"/>
    <property type="molecule type" value="Genomic_DNA"/>
</dbReference>
<dbReference type="AlphaFoldDB" id="A0A024E5L0"/>
<organism evidence="1 2">
    <name type="scientific">Pseudomonas mandelii JR-1</name>
    <dbReference type="NCBI Taxonomy" id="1147786"/>
    <lineage>
        <taxon>Bacteria</taxon>
        <taxon>Pseudomonadati</taxon>
        <taxon>Pseudomonadota</taxon>
        <taxon>Gammaproteobacteria</taxon>
        <taxon>Pseudomonadales</taxon>
        <taxon>Pseudomonadaceae</taxon>
        <taxon>Pseudomonas</taxon>
    </lineage>
</organism>
<gene>
    <name evidence="1" type="ORF">OU5_0832</name>
</gene>
<sequence>MITSSAIGEEFPMNRRLLFLLASLSPTLVFAEGCDVLTRSQSPSVPVVESHSCCEYEGMPVNAIDWSCSNESKDMLTSTKRKVDQCDDHYQASCIATLTQESLANPHSTSKDKNSKSLNIPDNAQVTTYYYGAEHLAQSKTDCESGGGHWKAK</sequence>
<name>A0A024E5L0_9PSED</name>
<proteinExistence type="predicted"/>
<evidence type="ECO:0000313" key="2">
    <source>
        <dbReference type="Proteomes" id="UP000026913"/>
    </source>
</evidence>
<dbReference type="HOGENOM" id="CLU_1804588_0_0_6"/>
<accession>A0A024E5L0</accession>
<dbReference type="KEGG" id="pman:OU5_0832"/>
<dbReference type="Proteomes" id="UP000026913">
    <property type="component" value="Chromosome"/>
</dbReference>
<evidence type="ECO:0000313" key="1">
    <source>
        <dbReference type="EMBL" id="AHZ67911.1"/>
    </source>
</evidence>